<evidence type="ECO:0000256" key="1">
    <source>
        <dbReference type="ARBA" id="ARBA00004123"/>
    </source>
</evidence>
<dbReference type="GO" id="GO:0008270">
    <property type="term" value="F:zinc ion binding"/>
    <property type="evidence" value="ECO:0007669"/>
    <property type="project" value="UniProtKB-KW"/>
</dbReference>
<comment type="subcellular location">
    <subcellularLocation>
        <location evidence="1">Nucleus</location>
    </subcellularLocation>
</comment>
<dbReference type="Gene3D" id="3.30.50.10">
    <property type="entry name" value="Erythroid Transcription Factor GATA-1, subunit A"/>
    <property type="match status" value="1"/>
</dbReference>
<reference evidence="12" key="1">
    <citation type="journal article" date="2010" name="BMC Evol. Biol.">
        <title>Structural diversity and evolution of the N-terminal isoform-specific region of ecdysone receptor-A and -B1 isoforms in insects.</title>
        <authorList>
            <person name="Watanabe T."/>
            <person name="Takeuchi H."/>
            <person name="Kubo T."/>
        </authorList>
    </citation>
    <scope>NUCLEOTIDE SEQUENCE</scope>
    <source>
        <strain evidence="12">TEINE1</strain>
        <tissue evidence="12">Whole body</tissue>
    </source>
</reference>
<feature type="region of interest" description="Disordered" evidence="10">
    <location>
        <begin position="64"/>
        <end position="193"/>
    </location>
</feature>
<keyword evidence="5" id="KW-0805">Transcription regulation</keyword>
<feature type="domain" description="Nuclear receptor" evidence="11">
    <location>
        <begin position="195"/>
        <end position="213"/>
    </location>
</feature>
<evidence type="ECO:0000256" key="6">
    <source>
        <dbReference type="ARBA" id="ARBA00023125"/>
    </source>
</evidence>
<evidence type="ECO:0000313" key="12">
    <source>
        <dbReference type="EMBL" id="BAH56289.1"/>
    </source>
</evidence>
<organism evidence="12">
    <name type="scientific">Nemoura sp. TEINE1</name>
    <dbReference type="NCBI Taxonomy" id="621242"/>
    <lineage>
        <taxon>Eukaryota</taxon>
        <taxon>Metazoa</taxon>
        <taxon>Ecdysozoa</taxon>
        <taxon>Arthropoda</taxon>
        <taxon>Hexapoda</taxon>
        <taxon>Insecta</taxon>
        <taxon>Pterygota</taxon>
        <taxon>Neoptera</taxon>
        <taxon>Polyneoptera</taxon>
        <taxon>Plecoptera</taxon>
        <taxon>Nemouroidea</taxon>
        <taxon>Nemouridae</taxon>
        <taxon>Nemourinae</taxon>
        <taxon>Nemoura</taxon>
    </lineage>
</organism>
<proteinExistence type="evidence at transcript level"/>
<protein>
    <submittedName>
        <fullName evidence="12">Ecdysone receptor A isoform</fullName>
    </submittedName>
</protein>
<feature type="compositionally biased region" description="Gly residues" evidence="10">
    <location>
        <begin position="65"/>
        <end position="81"/>
    </location>
</feature>
<dbReference type="GO" id="GO:0043565">
    <property type="term" value="F:sequence-specific DNA binding"/>
    <property type="evidence" value="ECO:0007669"/>
    <property type="project" value="InterPro"/>
</dbReference>
<keyword evidence="2" id="KW-0479">Metal-binding</keyword>
<dbReference type="Pfam" id="PF00105">
    <property type="entry name" value="zf-C4"/>
    <property type="match status" value="1"/>
</dbReference>
<evidence type="ECO:0000256" key="5">
    <source>
        <dbReference type="ARBA" id="ARBA00023015"/>
    </source>
</evidence>
<evidence type="ECO:0000256" key="2">
    <source>
        <dbReference type="ARBA" id="ARBA00022723"/>
    </source>
</evidence>
<dbReference type="InterPro" id="IPR013088">
    <property type="entry name" value="Znf_NHR/GATA"/>
</dbReference>
<dbReference type="AlphaFoldDB" id="C0SUC9"/>
<sequence>MDLKRQMMYRGGVQLANPSGIANNITSLNHLNEDLLLGAVKAERVQSPCDQALAMHINTELGHHFAGGSGQNGGTGGGSTQNGGSTLFSGIASSNKRTRPDDWLSAVSPGGGGAALPPTTPSPGPTAGQQHFRGGGAGNNGYSSPMSSGSYDPYSPNGKLGRDDLSPPSSLNGYSVDSCDAKKKKGPAPRQQEELCLVCGDRASGYHYNALTC</sequence>
<keyword evidence="8 12" id="KW-0675">Receptor</keyword>
<feature type="non-terminal residue" evidence="12">
    <location>
        <position position="213"/>
    </location>
</feature>
<keyword evidence="3" id="KW-0863">Zinc-finger</keyword>
<dbReference type="EMBL" id="AB490006">
    <property type="protein sequence ID" value="BAH56289.1"/>
    <property type="molecule type" value="mRNA"/>
</dbReference>
<dbReference type="GO" id="GO:0003700">
    <property type="term" value="F:DNA-binding transcription factor activity"/>
    <property type="evidence" value="ECO:0007669"/>
    <property type="project" value="InterPro"/>
</dbReference>
<accession>C0SUC9</accession>
<name>C0SUC9_9NEOP</name>
<keyword evidence="4" id="KW-0862">Zinc</keyword>
<keyword evidence="7" id="KW-0804">Transcription</keyword>
<evidence type="ECO:0000256" key="8">
    <source>
        <dbReference type="ARBA" id="ARBA00023170"/>
    </source>
</evidence>
<feature type="compositionally biased region" description="Polar residues" evidence="10">
    <location>
        <begin position="140"/>
        <end position="150"/>
    </location>
</feature>
<keyword evidence="6" id="KW-0238">DNA-binding</keyword>
<evidence type="ECO:0000259" key="11">
    <source>
        <dbReference type="Pfam" id="PF00105"/>
    </source>
</evidence>
<keyword evidence="9" id="KW-0539">Nucleus</keyword>
<dbReference type="GO" id="GO:0005634">
    <property type="term" value="C:nucleus"/>
    <property type="evidence" value="ECO:0007669"/>
    <property type="project" value="UniProtKB-SubCell"/>
</dbReference>
<evidence type="ECO:0000256" key="7">
    <source>
        <dbReference type="ARBA" id="ARBA00023163"/>
    </source>
</evidence>
<evidence type="ECO:0000256" key="3">
    <source>
        <dbReference type="ARBA" id="ARBA00022771"/>
    </source>
</evidence>
<evidence type="ECO:0000256" key="4">
    <source>
        <dbReference type="ARBA" id="ARBA00022833"/>
    </source>
</evidence>
<gene>
    <name evidence="12" type="primary">EcR-A</name>
</gene>
<evidence type="ECO:0000256" key="10">
    <source>
        <dbReference type="SAM" id="MobiDB-lite"/>
    </source>
</evidence>
<dbReference type="InterPro" id="IPR001628">
    <property type="entry name" value="Znf_hrmn_rcpt"/>
</dbReference>
<evidence type="ECO:0000256" key="9">
    <source>
        <dbReference type="ARBA" id="ARBA00023242"/>
    </source>
</evidence>